<reference evidence="1 2" key="1">
    <citation type="submission" date="2023-07" db="EMBL/GenBank/DDBJ databases">
        <title>Sequencing the genomes of 1000 actinobacteria strains.</title>
        <authorList>
            <person name="Klenk H.-P."/>
        </authorList>
    </citation>
    <scope>NUCLEOTIDE SEQUENCE [LARGE SCALE GENOMIC DNA]</scope>
    <source>
        <strain evidence="1 2">DSM 45805</strain>
    </source>
</reference>
<sequence>MASIRTETLIDTPLDLAWAALRDWGALHQRLAPGFVVDTHLDGTDRIVTFFDGTVVREALVDLDDDAHRLAWTVVGGPYTHHNGVAQVFADGPTRTRFVWVADLLPDALAARTGAFMEQGTATIKKTLEARALPA</sequence>
<dbReference type="RefSeq" id="WP_306989312.1">
    <property type="nucleotide sequence ID" value="NZ_JAUSUT010000001.1"/>
</dbReference>
<dbReference type="EMBL" id="JAUSUT010000001">
    <property type="protein sequence ID" value="MDQ0377145.1"/>
    <property type="molecule type" value="Genomic_DNA"/>
</dbReference>
<dbReference type="InterPro" id="IPR023393">
    <property type="entry name" value="START-like_dom_sf"/>
</dbReference>
<comment type="caution">
    <text evidence="1">The sequence shown here is derived from an EMBL/GenBank/DDBJ whole genome shotgun (WGS) entry which is preliminary data.</text>
</comment>
<dbReference type="Gene3D" id="3.30.530.20">
    <property type="match status" value="1"/>
</dbReference>
<dbReference type="Pfam" id="PF10604">
    <property type="entry name" value="Polyketide_cyc2"/>
    <property type="match status" value="1"/>
</dbReference>
<name>A0ABU0EPB8_9PSEU</name>
<evidence type="ECO:0000313" key="1">
    <source>
        <dbReference type="EMBL" id="MDQ0377145.1"/>
    </source>
</evidence>
<protein>
    <recommendedName>
        <fullName evidence="3">Polyketide cyclase / dehydrase and lipid transport</fullName>
    </recommendedName>
</protein>
<dbReference type="Proteomes" id="UP001229651">
    <property type="component" value="Unassembled WGS sequence"/>
</dbReference>
<evidence type="ECO:0000313" key="2">
    <source>
        <dbReference type="Proteomes" id="UP001229651"/>
    </source>
</evidence>
<dbReference type="SUPFAM" id="SSF55961">
    <property type="entry name" value="Bet v1-like"/>
    <property type="match status" value="1"/>
</dbReference>
<evidence type="ECO:0008006" key="3">
    <source>
        <dbReference type="Google" id="ProtNLM"/>
    </source>
</evidence>
<gene>
    <name evidence="1" type="ORF">FB470_001139</name>
</gene>
<keyword evidence="2" id="KW-1185">Reference proteome</keyword>
<dbReference type="InterPro" id="IPR019587">
    <property type="entry name" value="Polyketide_cyclase/dehydratase"/>
</dbReference>
<dbReference type="CDD" id="cd07821">
    <property type="entry name" value="PYR_PYL_RCAR_like"/>
    <property type="match status" value="1"/>
</dbReference>
<organism evidence="1 2">
    <name type="scientific">Amycolatopsis thermophila</name>
    <dbReference type="NCBI Taxonomy" id="206084"/>
    <lineage>
        <taxon>Bacteria</taxon>
        <taxon>Bacillati</taxon>
        <taxon>Actinomycetota</taxon>
        <taxon>Actinomycetes</taxon>
        <taxon>Pseudonocardiales</taxon>
        <taxon>Pseudonocardiaceae</taxon>
        <taxon>Amycolatopsis</taxon>
    </lineage>
</organism>
<accession>A0ABU0EPB8</accession>
<proteinExistence type="predicted"/>